<dbReference type="EMBL" id="ASXS01000005">
    <property type="protein sequence ID" value="EPP23681.1"/>
    <property type="molecule type" value="Genomic_DNA"/>
</dbReference>
<keyword evidence="3" id="KW-0347">Helicase</keyword>
<dbReference type="SUPFAM" id="SSF52540">
    <property type="entry name" value="P-loop containing nucleoside triphosphate hydrolases"/>
    <property type="match status" value="1"/>
</dbReference>
<protein>
    <recommendedName>
        <fullName evidence="5">Helicase C-terminal domain-containing protein</fullName>
    </recommendedName>
</protein>
<dbReference type="Pfam" id="PF00271">
    <property type="entry name" value="Helicase_C"/>
    <property type="match status" value="1"/>
</dbReference>
<accession>S7JHY0</accession>
<dbReference type="PANTHER" id="PTHR47961">
    <property type="entry name" value="DNA POLYMERASE THETA, PUTATIVE (AFU_ORTHOLOGUE AFUA_1G05260)-RELATED"/>
    <property type="match status" value="1"/>
</dbReference>
<dbReference type="SMART" id="SM00490">
    <property type="entry name" value="HELICc"/>
    <property type="match status" value="1"/>
</dbReference>
<keyword evidence="4" id="KW-0067">ATP-binding</keyword>
<dbReference type="AlphaFoldDB" id="S7JHY0"/>
<dbReference type="PANTHER" id="PTHR47961:SF6">
    <property type="entry name" value="DNA-DIRECTED DNA POLYMERASE"/>
    <property type="match status" value="1"/>
</dbReference>
<dbReference type="RefSeq" id="WP_020328771.1">
    <property type="nucleotide sequence ID" value="NZ_ASXS01000005.1"/>
</dbReference>
<evidence type="ECO:0000256" key="2">
    <source>
        <dbReference type="ARBA" id="ARBA00022801"/>
    </source>
</evidence>
<dbReference type="Proteomes" id="UP000014854">
    <property type="component" value="Unassembled WGS sequence"/>
</dbReference>
<feature type="domain" description="Helicase C-terminal" evidence="5">
    <location>
        <begin position="57"/>
        <end position="256"/>
    </location>
</feature>
<dbReference type="InterPro" id="IPR027417">
    <property type="entry name" value="P-loop_NTPase"/>
</dbReference>
<dbReference type="InterPro" id="IPR050474">
    <property type="entry name" value="Hel308_SKI2-like"/>
</dbReference>
<name>S7JHY0_VIBFL</name>
<keyword evidence="2" id="KW-0378">Hydrolase</keyword>
<gene>
    <name evidence="6" type="ORF">L910_3590</name>
</gene>
<reference evidence="6 7" key="1">
    <citation type="journal article" date="2013" name="Gut Pathog.">
        <title>Evidence of a new metabolic capacity in an emerging diarrheal pathogen: lessons from the draft genomes of Vibrio fluvialis strains PG41 and I21563.</title>
        <authorList>
            <person name="Khatri I."/>
            <person name="Mahajan S."/>
            <person name="Dureja C."/>
            <person name="Subramanian S."/>
            <person name="Raychaudhuri S."/>
        </authorList>
    </citation>
    <scope>NUCLEOTIDE SEQUENCE [LARGE SCALE GENOMIC DNA]</scope>
    <source>
        <strain evidence="6 7">PG41</strain>
    </source>
</reference>
<evidence type="ECO:0000313" key="6">
    <source>
        <dbReference type="EMBL" id="EPP23681.1"/>
    </source>
</evidence>
<proteinExistence type="predicted"/>
<evidence type="ECO:0000256" key="4">
    <source>
        <dbReference type="ARBA" id="ARBA00022840"/>
    </source>
</evidence>
<dbReference type="GO" id="GO:0004386">
    <property type="term" value="F:helicase activity"/>
    <property type="evidence" value="ECO:0007669"/>
    <property type="project" value="UniProtKB-KW"/>
</dbReference>
<comment type="caution">
    <text evidence="6">The sequence shown here is derived from an EMBL/GenBank/DDBJ whole genome shotgun (WGS) entry which is preliminary data.</text>
</comment>
<dbReference type="PATRIC" id="fig|1336752.4.peg.1291"/>
<keyword evidence="1" id="KW-0547">Nucleotide-binding</keyword>
<evidence type="ECO:0000256" key="1">
    <source>
        <dbReference type="ARBA" id="ARBA00022741"/>
    </source>
</evidence>
<dbReference type="GO" id="GO:0016787">
    <property type="term" value="F:hydrolase activity"/>
    <property type="evidence" value="ECO:0007669"/>
    <property type="project" value="UniProtKB-KW"/>
</dbReference>
<organism evidence="6 7">
    <name type="scientific">Vibrio fluvialis PG41</name>
    <dbReference type="NCBI Taxonomy" id="1336752"/>
    <lineage>
        <taxon>Bacteria</taxon>
        <taxon>Pseudomonadati</taxon>
        <taxon>Pseudomonadota</taxon>
        <taxon>Gammaproteobacteria</taxon>
        <taxon>Vibrionales</taxon>
        <taxon>Vibrionaceae</taxon>
        <taxon>Vibrio</taxon>
    </lineage>
</organism>
<dbReference type="Gene3D" id="3.40.50.300">
    <property type="entry name" value="P-loop containing nucleotide triphosphate hydrolases"/>
    <property type="match status" value="1"/>
</dbReference>
<sequence>MGRIEYVDSRNAEQGEFFVPRVIERFTLGRKPRETTERFFPEQAMKPNGKPNPDFGKTVALYLGLRLAPNGSVAIFCGRKSTAASICDKIVDIIERGVPLALPSDFSGTQEVERLRHLHVENLGADAPASQSAAHGVFSHHGNTPHGIRLAVEHAMRNDLVRFVVCTSTLAQGVNLPIRYLIVTSVYQGMERIKVRDFHNLIGRAGRAGMHTEGSILFADPVIYDKRKVRRDKWRWEQVKELLEPSNSEPCISNLLSIFDAIKSDDEKFIITMEALDFAKAYINDPDEVTQYAARIAAQHRNKGFSRDGVERQVAWRINLICAVESFLLSHWDESEDGLSEADVTRLAEGTLAFFLADDQKKEHIRELFQLLAGNISANITDPARRKIYGRTLYGIRDAQAIEGWVQANVDSLLSIDDETEVLDLVWPLLTRHINSGVFTKFDKPEVLKEIAHGWISGKPFNDLLKIIRERKCKMIWGSRRREFKVDHVVDVGEGKLAYEGALVIGAVCELIETLGRDSGDLISRLHVFQKRLKYGLPTETTITLYELGFSDRVIAQDLTTSLSLDAHQKKNLVKALKKDRDGARAVMEKYPSYFQERMNEIMG</sequence>
<evidence type="ECO:0000259" key="5">
    <source>
        <dbReference type="PROSITE" id="PS51194"/>
    </source>
</evidence>
<dbReference type="InterPro" id="IPR001650">
    <property type="entry name" value="Helicase_C-like"/>
</dbReference>
<evidence type="ECO:0000256" key="3">
    <source>
        <dbReference type="ARBA" id="ARBA00022806"/>
    </source>
</evidence>
<dbReference type="PROSITE" id="PS51194">
    <property type="entry name" value="HELICASE_CTER"/>
    <property type="match status" value="1"/>
</dbReference>
<evidence type="ECO:0000313" key="7">
    <source>
        <dbReference type="Proteomes" id="UP000014854"/>
    </source>
</evidence>
<dbReference type="GO" id="GO:0005524">
    <property type="term" value="F:ATP binding"/>
    <property type="evidence" value="ECO:0007669"/>
    <property type="project" value="UniProtKB-KW"/>
</dbReference>